<dbReference type="InterPro" id="IPR051091">
    <property type="entry name" value="O-Glucosyltr/Glycosyltrsf_90"/>
</dbReference>
<dbReference type="AlphaFoldDB" id="A0AAD2GV08"/>
<evidence type="ECO:0000313" key="7">
    <source>
        <dbReference type="Proteomes" id="UP001295794"/>
    </source>
</evidence>
<feature type="region of interest" description="Disordered" evidence="3">
    <location>
        <begin position="74"/>
        <end position="101"/>
    </location>
</feature>
<evidence type="ECO:0000259" key="5">
    <source>
        <dbReference type="SMART" id="SM00672"/>
    </source>
</evidence>
<feature type="domain" description="Glycosyl transferase CAP10" evidence="5">
    <location>
        <begin position="303"/>
        <end position="573"/>
    </location>
</feature>
<keyword evidence="4" id="KW-1133">Transmembrane helix</keyword>
<evidence type="ECO:0000313" key="6">
    <source>
        <dbReference type="EMBL" id="CAK5263150.1"/>
    </source>
</evidence>
<dbReference type="PANTHER" id="PTHR12203">
    <property type="entry name" value="KDEL LYS-ASP-GLU-LEU CONTAINING - RELATED"/>
    <property type="match status" value="1"/>
</dbReference>
<evidence type="ECO:0000256" key="2">
    <source>
        <dbReference type="ARBA" id="ARBA00022679"/>
    </source>
</evidence>
<dbReference type="PANTHER" id="PTHR12203:SF35">
    <property type="entry name" value="PROTEIN O-GLUCOSYLTRANSFERASE 1"/>
    <property type="match status" value="1"/>
</dbReference>
<organism evidence="6 7">
    <name type="scientific">Mycena citricolor</name>
    <dbReference type="NCBI Taxonomy" id="2018698"/>
    <lineage>
        <taxon>Eukaryota</taxon>
        <taxon>Fungi</taxon>
        <taxon>Dikarya</taxon>
        <taxon>Basidiomycota</taxon>
        <taxon>Agaricomycotina</taxon>
        <taxon>Agaricomycetes</taxon>
        <taxon>Agaricomycetidae</taxon>
        <taxon>Agaricales</taxon>
        <taxon>Marasmiineae</taxon>
        <taxon>Mycenaceae</taxon>
        <taxon>Mycena</taxon>
    </lineage>
</organism>
<comment type="similarity">
    <text evidence="1">Belongs to the glycosyltransferase 90 family.</text>
</comment>
<dbReference type="SMART" id="SM00672">
    <property type="entry name" value="CAP10"/>
    <property type="match status" value="1"/>
</dbReference>
<dbReference type="EMBL" id="CAVNYO010000035">
    <property type="protein sequence ID" value="CAK5263150.1"/>
    <property type="molecule type" value="Genomic_DNA"/>
</dbReference>
<keyword evidence="4" id="KW-0472">Membrane</keyword>
<keyword evidence="7" id="KW-1185">Reference proteome</keyword>
<keyword evidence="2" id="KW-0808">Transferase</keyword>
<proteinExistence type="inferred from homology"/>
<dbReference type="Proteomes" id="UP001295794">
    <property type="component" value="Unassembled WGS sequence"/>
</dbReference>
<dbReference type="GO" id="GO:0016740">
    <property type="term" value="F:transferase activity"/>
    <property type="evidence" value="ECO:0007669"/>
    <property type="project" value="UniProtKB-KW"/>
</dbReference>
<reference evidence="6" key="1">
    <citation type="submission" date="2023-11" db="EMBL/GenBank/DDBJ databases">
        <authorList>
            <person name="De Vega J J."/>
            <person name="De Vega J J."/>
        </authorList>
    </citation>
    <scope>NUCLEOTIDE SEQUENCE</scope>
</reference>
<accession>A0AAD2GV08</accession>
<evidence type="ECO:0000256" key="3">
    <source>
        <dbReference type="SAM" id="MobiDB-lite"/>
    </source>
</evidence>
<gene>
    <name evidence="6" type="ORF">MYCIT1_LOCUS2425</name>
</gene>
<protein>
    <recommendedName>
        <fullName evidence="5">Glycosyl transferase CAP10 domain-containing protein</fullName>
    </recommendedName>
</protein>
<evidence type="ECO:0000256" key="4">
    <source>
        <dbReference type="SAM" id="Phobius"/>
    </source>
</evidence>
<dbReference type="Pfam" id="PF05686">
    <property type="entry name" value="Glyco_transf_90"/>
    <property type="match status" value="1"/>
</dbReference>
<name>A0AAD2GV08_9AGAR</name>
<dbReference type="InterPro" id="IPR006598">
    <property type="entry name" value="CAP10"/>
</dbReference>
<sequence>MAYDPTNSVGRPLLALTNDRDVSLYPPHTSKNASFLRFLRRPRVIALSVSVFLIIAATYTYFAPLSLPRTLPGFGSKSQQDGTHSIAPAPHSDPYAIEHRPPPPVDPAYPLSVFNTLSNAMSRYTLLTSRPPPLHYSKFHTYAQEHKCFTDPRAYAGVFADFGPFWAAERREERRTGKRGWFREQVTKTAERWVRDGDSHGAVAMDVRSGRMYRPGYQGSYFDGDWDNKINMFASSLPDMKVLINGRDEPRVAYDTAPLLRGSKSEVNLGIVDGKPFAHSFDGSAPASDFFRTREGCAPLNGEMGDVPFLVSPSSSDLTTDLIPILSMAKLADGSGIGSGAALDFSPSSGHSCFADILIVGEFYYTSSSWAGKFEFSDNVPWDKKREVIYWRGKSNGGHIRGQNYRFFPRFRLMDIAREPENKHLFDVQITEWHEWHCTDNCDADAIRKEYNITGQKAPREESYKYKYVLDVDGNSFSGRYLGLLRSGSLVFKSTAFAEYFTPWLIPYEHFIPVRPDLSDLAAKIAWAQKNDKEAHRIQESGRRFAEDVLTGAQNDCYWFAVMLEWGELWGSAEV</sequence>
<evidence type="ECO:0000256" key="1">
    <source>
        <dbReference type="ARBA" id="ARBA00010118"/>
    </source>
</evidence>
<comment type="caution">
    <text evidence="6">The sequence shown here is derived from an EMBL/GenBank/DDBJ whole genome shotgun (WGS) entry which is preliminary data.</text>
</comment>
<keyword evidence="4" id="KW-0812">Transmembrane</keyword>
<feature type="transmembrane region" description="Helical" evidence="4">
    <location>
        <begin position="44"/>
        <end position="62"/>
    </location>
</feature>